<name>A0A8C4Q3A6_EPTBU</name>
<dbReference type="InterPro" id="IPR008271">
    <property type="entry name" value="Ser/Thr_kinase_AS"/>
</dbReference>
<dbReference type="AlphaFoldDB" id="A0A8C4Q3A6"/>
<dbReference type="Gene3D" id="1.10.510.10">
    <property type="entry name" value="Transferase(Phosphotransferase) domain 1"/>
    <property type="match status" value="1"/>
</dbReference>
<evidence type="ECO:0000259" key="6">
    <source>
        <dbReference type="PROSITE" id="PS50011"/>
    </source>
</evidence>
<keyword evidence="8" id="KW-1185">Reference proteome</keyword>
<dbReference type="InterPro" id="IPR011009">
    <property type="entry name" value="Kinase-like_dom_sf"/>
</dbReference>
<evidence type="ECO:0000256" key="1">
    <source>
        <dbReference type="ARBA" id="ARBA00022527"/>
    </source>
</evidence>
<keyword evidence="4" id="KW-0418">Kinase</keyword>
<dbReference type="GO" id="GO:0043065">
    <property type="term" value="P:positive regulation of apoptotic process"/>
    <property type="evidence" value="ECO:0007669"/>
    <property type="project" value="TreeGrafter"/>
</dbReference>
<reference evidence="7" key="2">
    <citation type="submission" date="2025-09" db="UniProtKB">
        <authorList>
            <consortium name="Ensembl"/>
        </authorList>
    </citation>
    <scope>IDENTIFICATION</scope>
</reference>
<dbReference type="Proteomes" id="UP000694388">
    <property type="component" value="Unplaced"/>
</dbReference>
<dbReference type="GeneTree" id="ENSGT00940000163418"/>
<evidence type="ECO:0000313" key="8">
    <source>
        <dbReference type="Proteomes" id="UP000694388"/>
    </source>
</evidence>
<accession>A0A8C4Q3A6</accession>
<dbReference type="PANTHER" id="PTHR24342">
    <property type="entry name" value="SERINE/THREONINE-PROTEIN KINASE 17"/>
    <property type="match status" value="1"/>
</dbReference>
<dbReference type="Pfam" id="PF00069">
    <property type="entry name" value="Pkinase"/>
    <property type="match status" value="1"/>
</dbReference>
<dbReference type="OMA" id="DIAYYIC"/>
<dbReference type="GO" id="GO:0035556">
    <property type="term" value="P:intracellular signal transduction"/>
    <property type="evidence" value="ECO:0007669"/>
    <property type="project" value="TreeGrafter"/>
</dbReference>
<proteinExistence type="predicted"/>
<keyword evidence="5" id="KW-0067">ATP-binding</keyword>
<keyword evidence="1" id="KW-0723">Serine/threonine-protein kinase</keyword>
<protein>
    <recommendedName>
        <fullName evidence="6">Protein kinase domain-containing protein</fullName>
    </recommendedName>
</protein>
<evidence type="ECO:0000256" key="3">
    <source>
        <dbReference type="ARBA" id="ARBA00022741"/>
    </source>
</evidence>
<dbReference type="GO" id="GO:0005524">
    <property type="term" value="F:ATP binding"/>
    <property type="evidence" value="ECO:0007669"/>
    <property type="project" value="UniProtKB-KW"/>
</dbReference>
<dbReference type="Gene3D" id="3.30.200.20">
    <property type="entry name" value="Phosphorylase Kinase, domain 1"/>
    <property type="match status" value="1"/>
</dbReference>
<evidence type="ECO:0000313" key="7">
    <source>
        <dbReference type="Ensembl" id="ENSEBUP00000009373.1"/>
    </source>
</evidence>
<dbReference type="PANTHER" id="PTHR24342:SF20">
    <property type="entry name" value="MYOSIN LIGHT CHAIN KINASE, SMOOTH MUSCLE"/>
    <property type="match status" value="1"/>
</dbReference>
<reference evidence="7" key="1">
    <citation type="submission" date="2025-08" db="UniProtKB">
        <authorList>
            <consortium name="Ensembl"/>
        </authorList>
    </citation>
    <scope>IDENTIFICATION</scope>
</reference>
<dbReference type="PROSITE" id="PS50011">
    <property type="entry name" value="PROTEIN_KINASE_DOM"/>
    <property type="match status" value="1"/>
</dbReference>
<keyword evidence="3" id="KW-0547">Nucleotide-binding</keyword>
<evidence type="ECO:0000256" key="4">
    <source>
        <dbReference type="ARBA" id="ARBA00022777"/>
    </source>
</evidence>
<dbReference type="GO" id="GO:0005634">
    <property type="term" value="C:nucleus"/>
    <property type="evidence" value="ECO:0007669"/>
    <property type="project" value="TreeGrafter"/>
</dbReference>
<sequence>MARSTREEFAAKFIPCCNARRAVALRELQILRRLSPHLRLSSLRNAFQTPDSLLIILSDLCYEEMLDRLSKKTEFSESDVTIYIRQLLEGLAYIHGCDVMHLDIKPSNILMAHPTGDNIKICDFGFAQQVIPSHSQHSCFGFPEFVAPEITLNLPVSTASDLWPVGVLTYLCLHGTTPFIGENDRATLQNVLRGWSCLKRQQARLSTGSRDFICQLLAQEQKYEH</sequence>
<dbReference type="PROSITE" id="PS00108">
    <property type="entry name" value="PROTEIN_KINASE_ST"/>
    <property type="match status" value="1"/>
</dbReference>
<dbReference type="SUPFAM" id="SSF56112">
    <property type="entry name" value="Protein kinase-like (PK-like)"/>
    <property type="match status" value="1"/>
</dbReference>
<dbReference type="GO" id="GO:0004674">
    <property type="term" value="F:protein serine/threonine kinase activity"/>
    <property type="evidence" value="ECO:0007669"/>
    <property type="project" value="UniProtKB-KW"/>
</dbReference>
<organism evidence="7 8">
    <name type="scientific">Eptatretus burgeri</name>
    <name type="common">Inshore hagfish</name>
    <dbReference type="NCBI Taxonomy" id="7764"/>
    <lineage>
        <taxon>Eukaryota</taxon>
        <taxon>Metazoa</taxon>
        <taxon>Chordata</taxon>
        <taxon>Craniata</taxon>
        <taxon>Vertebrata</taxon>
        <taxon>Cyclostomata</taxon>
        <taxon>Myxini</taxon>
        <taxon>Myxiniformes</taxon>
        <taxon>Myxinidae</taxon>
        <taxon>Eptatretinae</taxon>
        <taxon>Eptatretus</taxon>
    </lineage>
</organism>
<evidence type="ECO:0000256" key="5">
    <source>
        <dbReference type="ARBA" id="ARBA00022840"/>
    </source>
</evidence>
<keyword evidence="2" id="KW-0808">Transferase</keyword>
<dbReference type="InterPro" id="IPR000719">
    <property type="entry name" value="Prot_kinase_dom"/>
</dbReference>
<feature type="domain" description="Protein kinase" evidence="6">
    <location>
        <begin position="1"/>
        <end position="225"/>
    </location>
</feature>
<dbReference type="Ensembl" id="ENSEBUT00000009896.1">
    <property type="protein sequence ID" value="ENSEBUP00000009373.1"/>
    <property type="gene ID" value="ENSEBUG00000006039.1"/>
</dbReference>
<evidence type="ECO:0000256" key="2">
    <source>
        <dbReference type="ARBA" id="ARBA00022679"/>
    </source>
</evidence>
<dbReference type="SMART" id="SM00220">
    <property type="entry name" value="S_TKc"/>
    <property type="match status" value="1"/>
</dbReference>